<evidence type="ECO:0000259" key="2">
    <source>
        <dbReference type="Pfam" id="PF07007"/>
    </source>
</evidence>
<dbReference type="RefSeq" id="WP_223022006.1">
    <property type="nucleotide sequence ID" value="NZ_CP078143.1"/>
</dbReference>
<proteinExistence type="predicted"/>
<reference evidence="4" key="1">
    <citation type="journal article" date="2019" name="Int. J. Syst. Evol. Microbiol.">
        <title>The Global Catalogue of Microorganisms (GCM) 10K type strain sequencing project: providing services to taxonomists for standard genome sequencing and annotation.</title>
        <authorList>
            <consortium name="The Broad Institute Genomics Platform"/>
            <consortium name="The Broad Institute Genome Sequencing Center for Infectious Disease"/>
            <person name="Wu L."/>
            <person name="Ma J."/>
        </authorList>
    </citation>
    <scope>NUCLEOTIDE SEQUENCE [LARGE SCALE GENOMIC DNA]</scope>
    <source>
        <strain evidence="4">JCM 3366</strain>
    </source>
</reference>
<dbReference type="PANTHER" id="PTHR39176">
    <property type="entry name" value="PERIPLASMIC PROTEIN-RELATED"/>
    <property type="match status" value="1"/>
</dbReference>
<organism evidence="3 4">
    <name type="scientific">Nitratireductor kimnyeongensis</name>
    <dbReference type="NCBI Taxonomy" id="430679"/>
    <lineage>
        <taxon>Bacteria</taxon>
        <taxon>Pseudomonadati</taxon>
        <taxon>Pseudomonadota</taxon>
        <taxon>Alphaproteobacteria</taxon>
        <taxon>Hyphomicrobiales</taxon>
        <taxon>Phyllobacteriaceae</taxon>
        <taxon>Nitratireductor</taxon>
    </lineage>
</organism>
<keyword evidence="4" id="KW-1185">Reference proteome</keyword>
<dbReference type="Pfam" id="PF07007">
    <property type="entry name" value="LprI"/>
    <property type="match status" value="1"/>
</dbReference>
<protein>
    <submittedName>
        <fullName evidence="3">Lysozyme inhibitor LprI family protein</fullName>
    </submittedName>
</protein>
<dbReference type="InterPro" id="IPR009739">
    <property type="entry name" value="LprI-like_N"/>
</dbReference>
<keyword evidence="1" id="KW-0732">Signal</keyword>
<sequence length="136" mass="15289">MFFRNYFCSVAILLMLAPFDFAAQAEELNCDDAQTQIDMTQCAARDYEAADTALNAQYDAVRTRYSGNEDARTLLRDAQRAWIGFRDAHCDLETLAVRGGSIEPMMRAQCLQKLTEKRTEELAALAECEEGDLSCL</sequence>
<evidence type="ECO:0000313" key="4">
    <source>
        <dbReference type="Proteomes" id="UP001596107"/>
    </source>
</evidence>
<feature type="signal peptide" evidence="1">
    <location>
        <begin position="1"/>
        <end position="25"/>
    </location>
</feature>
<evidence type="ECO:0000256" key="1">
    <source>
        <dbReference type="SAM" id="SignalP"/>
    </source>
</evidence>
<feature type="chain" id="PRO_5047186100" evidence="1">
    <location>
        <begin position="26"/>
        <end position="136"/>
    </location>
</feature>
<comment type="caution">
    <text evidence="3">The sequence shown here is derived from an EMBL/GenBank/DDBJ whole genome shotgun (WGS) entry which is preliminary data.</text>
</comment>
<dbReference type="PANTHER" id="PTHR39176:SF1">
    <property type="entry name" value="PERIPLASMIC PROTEIN"/>
    <property type="match status" value="1"/>
</dbReference>
<name>A0ABW0TBR8_9HYPH</name>
<dbReference type="EMBL" id="JBHSNB010000003">
    <property type="protein sequence ID" value="MFC5586597.1"/>
    <property type="molecule type" value="Genomic_DNA"/>
</dbReference>
<gene>
    <name evidence="3" type="ORF">ACFPOD_15890</name>
</gene>
<accession>A0ABW0TBR8</accession>
<dbReference type="Proteomes" id="UP001596107">
    <property type="component" value="Unassembled WGS sequence"/>
</dbReference>
<feature type="domain" description="Lysozyme inhibitor LprI-like N-terminal" evidence="2">
    <location>
        <begin position="30"/>
        <end position="122"/>
    </location>
</feature>
<evidence type="ECO:0000313" key="3">
    <source>
        <dbReference type="EMBL" id="MFC5586597.1"/>
    </source>
</evidence>
<dbReference type="Gene3D" id="1.20.1270.180">
    <property type="match status" value="1"/>
</dbReference>